<dbReference type="Pfam" id="PF07727">
    <property type="entry name" value="RVT_2"/>
    <property type="match status" value="1"/>
</dbReference>
<evidence type="ECO:0000259" key="2">
    <source>
        <dbReference type="Pfam" id="PF07727"/>
    </source>
</evidence>
<sequence>STILTTKPLPTIKEAFSLMTIEKVNQIGSYKLTDKITIHDALVVPGDQVGTGSQREGLYFLDVDKKFVNRNITTCLVSKCMWHNRLGHPANQVLKFISEQGGLNSLNYFDNQWPSEPFDDERDKNDSGCTNSSFADHAVEYASADRTFTTDLYASTSYKGVDSSDVSNPELDSTNKLDSINTEGSRDDNGATLFNDDNISKGEEIKKCKDLLSSKFFIKDIGNLKYLLGIEVIKNDQGICLSQRKYSLELLSEFRMLACKPSNIPLYVSKNKNKQAKLIDVDEFFWTILPGYQKLVGKLIYLTITRSDISYDVHKLSQVMHAPELVEMKSTFKVLRYINNSSGTGIQYPKSDKF</sequence>
<evidence type="ECO:0000313" key="3">
    <source>
        <dbReference type="EMBL" id="GEX97090.1"/>
    </source>
</evidence>
<accession>A0A699HKC3</accession>
<feature type="region of interest" description="Disordered" evidence="1">
    <location>
        <begin position="159"/>
        <end position="189"/>
    </location>
</feature>
<comment type="caution">
    <text evidence="3">The sequence shown here is derived from an EMBL/GenBank/DDBJ whole genome shotgun (WGS) entry which is preliminary data.</text>
</comment>
<dbReference type="InterPro" id="IPR013103">
    <property type="entry name" value="RVT_2"/>
</dbReference>
<dbReference type="PANTHER" id="PTHR11439:SF489">
    <property type="entry name" value="RNA-DIRECTED DNA POLYMERASE"/>
    <property type="match status" value="1"/>
</dbReference>
<feature type="non-terminal residue" evidence="3">
    <location>
        <position position="1"/>
    </location>
</feature>
<dbReference type="PANTHER" id="PTHR11439">
    <property type="entry name" value="GAG-POL-RELATED RETROTRANSPOSON"/>
    <property type="match status" value="1"/>
</dbReference>
<name>A0A699HKC3_TANCI</name>
<protein>
    <submittedName>
        <fullName evidence="3">Ribonuclease H-like domain-containing protein</fullName>
    </submittedName>
</protein>
<gene>
    <name evidence="3" type="ORF">Tci_369065</name>
</gene>
<evidence type="ECO:0000256" key="1">
    <source>
        <dbReference type="SAM" id="MobiDB-lite"/>
    </source>
</evidence>
<dbReference type="EMBL" id="BKCJ010142550">
    <property type="protein sequence ID" value="GEX97090.1"/>
    <property type="molecule type" value="Genomic_DNA"/>
</dbReference>
<proteinExistence type="predicted"/>
<dbReference type="AlphaFoldDB" id="A0A699HKC3"/>
<reference evidence="3" key="1">
    <citation type="journal article" date="2019" name="Sci. Rep.">
        <title>Draft genome of Tanacetum cinerariifolium, the natural source of mosquito coil.</title>
        <authorList>
            <person name="Yamashiro T."/>
            <person name="Shiraishi A."/>
            <person name="Satake H."/>
            <person name="Nakayama K."/>
        </authorList>
    </citation>
    <scope>NUCLEOTIDE SEQUENCE</scope>
</reference>
<organism evidence="3">
    <name type="scientific">Tanacetum cinerariifolium</name>
    <name type="common">Dalmatian daisy</name>
    <name type="synonym">Chrysanthemum cinerariifolium</name>
    <dbReference type="NCBI Taxonomy" id="118510"/>
    <lineage>
        <taxon>Eukaryota</taxon>
        <taxon>Viridiplantae</taxon>
        <taxon>Streptophyta</taxon>
        <taxon>Embryophyta</taxon>
        <taxon>Tracheophyta</taxon>
        <taxon>Spermatophyta</taxon>
        <taxon>Magnoliopsida</taxon>
        <taxon>eudicotyledons</taxon>
        <taxon>Gunneridae</taxon>
        <taxon>Pentapetalae</taxon>
        <taxon>asterids</taxon>
        <taxon>campanulids</taxon>
        <taxon>Asterales</taxon>
        <taxon>Asteraceae</taxon>
        <taxon>Asteroideae</taxon>
        <taxon>Anthemideae</taxon>
        <taxon>Anthemidinae</taxon>
        <taxon>Tanacetum</taxon>
    </lineage>
</organism>
<feature type="compositionally biased region" description="Polar residues" evidence="1">
    <location>
        <begin position="159"/>
        <end position="183"/>
    </location>
</feature>
<feature type="domain" description="Reverse transcriptase Ty1/copia-type" evidence="2">
    <location>
        <begin position="202"/>
        <end position="266"/>
    </location>
</feature>